<evidence type="ECO:0000313" key="2">
    <source>
        <dbReference type="Proteomes" id="UP001212327"/>
    </source>
</evidence>
<reference evidence="1 2" key="1">
    <citation type="submission" date="2023-01" db="EMBL/GenBank/DDBJ databases">
        <title>Complete genome sequence of Lacticaseibacillus paracasei SRCM217440 isolated from Makgeolli.</title>
        <authorList>
            <person name="Yang H.-G."/>
            <person name="Jeong S.-J."/>
            <person name="Ha G.-S."/>
            <person name="Yang H.-J."/>
            <person name="Jeong D.-Y."/>
        </authorList>
    </citation>
    <scope>NUCLEOTIDE SEQUENCE [LARGE SCALE GENOMIC DNA]</scope>
    <source>
        <strain evidence="1 2">SRCM217440</strain>
    </source>
</reference>
<sequence length="59" mass="6805">MASETVKIKQKDFCLEKAISHIKKVLNQSDDFDHVDHLPDLNNLTYSLDCIIKVTTQKM</sequence>
<dbReference type="RefSeq" id="WP_272029428.1">
    <property type="nucleotide sequence ID" value="NZ_JAQLSF010000002.1"/>
</dbReference>
<dbReference type="EMBL" id="JAQLSF010000002">
    <property type="protein sequence ID" value="MDB1566148.1"/>
    <property type="molecule type" value="Genomic_DNA"/>
</dbReference>
<proteinExistence type="predicted"/>
<gene>
    <name evidence="1" type="ORF">PGA78_15645</name>
</gene>
<dbReference type="Proteomes" id="UP001212327">
    <property type="component" value="Unassembled WGS sequence"/>
</dbReference>
<accession>A0AAW6ACI1</accession>
<comment type="caution">
    <text evidence="1">The sequence shown here is derived from an EMBL/GenBank/DDBJ whole genome shotgun (WGS) entry which is preliminary data.</text>
</comment>
<name>A0AAW6ACI1_LACPA</name>
<evidence type="ECO:0000313" key="1">
    <source>
        <dbReference type="EMBL" id="MDB1566148.1"/>
    </source>
</evidence>
<organism evidence="1 2">
    <name type="scientific">Lacticaseibacillus paracasei</name>
    <name type="common">Lactobacillus paracasei</name>
    <dbReference type="NCBI Taxonomy" id="1597"/>
    <lineage>
        <taxon>Bacteria</taxon>
        <taxon>Bacillati</taxon>
        <taxon>Bacillota</taxon>
        <taxon>Bacilli</taxon>
        <taxon>Lactobacillales</taxon>
        <taxon>Lactobacillaceae</taxon>
        <taxon>Lacticaseibacillus</taxon>
    </lineage>
</organism>
<protein>
    <submittedName>
        <fullName evidence="1">Uncharacterized protein</fullName>
    </submittedName>
</protein>
<dbReference type="AlphaFoldDB" id="A0AAW6ACI1"/>